<feature type="region of interest" description="Disordered" evidence="1">
    <location>
        <begin position="1"/>
        <end position="23"/>
    </location>
</feature>
<feature type="region of interest" description="Disordered" evidence="1">
    <location>
        <begin position="58"/>
        <end position="77"/>
    </location>
</feature>
<proteinExistence type="predicted"/>
<evidence type="ECO:0000313" key="2">
    <source>
        <dbReference type="EMBL" id="GAA4814792.1"/>
    </source>
</evidence>
<gene>
    <name evidence="2" type="ORF">GCM10023353_20250</name>
</gene>
<accession>A0ABP9CUK4</accession>
<reference evidence="3" key="1">
    <citation type="journal article" date="2019" name="Int. J. Syst. Evol. Microbiol.">
        <title>The Global Catalogue of Microorganisms (GCM) 10K type strain sequencing project: providing services to taxonomists for standard genome sequencing and annotation.</title>
        <authorList>
            <consortium name="The Broad Institute Genomics Platform"/>
            <consortium name="The Broad Institute Genome Sequencing Center for Infectious Disease"/>
            <person name="Wu L."/>
            <person name="Ma J."/>
        </authorList>
    </citation>
    <scope>NUCLEOTIDE SEQUENCE [LARGE SCALE GENOMIC DNA]</scope>
    <source>
        <strain evidence="3">JCM 18542</strain>
    </source>
</reference>
<evidence type="ECO:0000313" key="3">
    <source>
        <dbReference type="Proteomes" id="UP001500839"/>
    </source>
</evidence>
<organism evidence="2 3">
    <name type="scientific">Tomitella cavernea</name>
    <dbReference type="NCBI Taxonomy" id="1387982"/>
    <lineage>
        <taxon>Bacteria</taxon>
        <taxon>Bacillati</taxon>
        <taxon>Actinomycetota</taxon>
        <taxon>Actinomycetes</taxon>
        <taxon>Mycobacteriales</taxon>
        <taxon>Tomitella</taxon>
    </lineage>
</organism>
<evidence type="ECO:0000256" key="1">
    <source>
        <dbReference type="SAM" id="MobiDB-lite"/>
    </source>
</evidence>
<keyword evidence="3" id="KW-1185">Reference proteome</keyword>
<name>A0ABP9CUK4_9ACTN</name>
<dbReference type="EMBL" id="BAABKQ010000001">
    <property type="protein sequence ID" value="GAA4814792.1"/>
    <property type="molecule type" value="Genomic_DNA"/>
</dbReference>
<feature type="compositionally biased region" description="Polar residues" evidence="1">
    <location>
        <begin position="58"/>
        <end position="69"/>
    </location>
</feature>
<dbReference type="Proteomes" id="UP001500839">
    <property type="component" value="Unassembled WGS sequence"/>
</dbReference>
<sequence>MSGGRRIRPPEWEPYGGIRHRAPTVGAPSQLQLRCRVLLARQPREPTGEPFTVRIATGQQADDTLNSRSEASRDGKATDRCTLQRVVNRREMLASTCFTTHEVSPVGTKRREKLDFNLPR</sequence>
<protein>
    <submittedName>
        <fullName evidence="2">Uncharacterized protein</fullName>
    </submittedName>
</protein>
<comment type="caution">
    <text evidence="2">The sequence shown here is derived from an EMBL/GenBank/DDBJ whole genome shotgun (WGS) entry which is preliminary data.</text>
</comment>